<proteinExistence type="predicted"/>
<keyword evidence="1" id="KW-0812">Transmembrane</keyword>
<feature type="transmembrane region" description="Helical" evidence="1">
    <location>
        <begin position="7"/>
        <end position="31"/>
    </location>
</feature>
<keyword evidence="1" id="KW-0472">Membrane</keyword>
<accession>A0A1I7WML7</accession>
<dbReference type="Proteomes" id="UP000095283">
    <property type="component" value="Unplaced"/>
</dbReference>
<keyword evidence="2" id="KW-1185">Reference proteome</keyword>
<evidence type="ECO:0000313" key="3">
    <source>
        <dbReference type="WBParaSite" id="Hba_06374"/>
    </source>
</evidence>
<evidence type="ECO:0000256" key="1">
    <source>
        <dbReference type="SAM" id="Phobius"/>
    </source>
</evidence>
<dbReference type="AlphaFoldDB" id="A0A1I7WML7"/>
<name>A0A1I7WML7_HETBA</name>
<feature type="transmembrane region" description="Helical" evidence="1">
    <location>
        <begin position="51"/>
        <end position="72"/>
    </location>
</feature>
<keyword evidence="1" id="KW-1133">Transmembrane helix</keyword>
<reference evidence="3" key="1">
    <citation type="submission" date="2016-11" db="UniProtKB">
        <authorList>
            <consortium name="WormBaseParasite"/>
        </authorList>
    </citation>
    <scope>IDENTIFICATION</scope>
</reference>
<protein>
    <submittedName>
        <fullName evidence="3">G_PROTEIN_RECEP_F1_2 domain-containing protein</fullName>
    </submittedName>
</protein>
<sequence length="111" mass="12409">MFEIFNAIIQLAFCPFPAFFTVATNTLFVIAICFDKKVVPKVDLHKTNFFWMIYVLNVFLLARCQACGQVFMSKCVYGRGGQIQFACCLSLPQLFIIPSKPPISIVGVTTG</sequence>
<organism evidence="2 3">
    <name type="scientific">Heterorhabditis bacteriophora</name>
    <name type="common">Entomopathogenic nematode worm</name>
    <dbReference type="NCBI Taxonomy" id="37862"/>
    <lineage>
        <taxon>Eukaryota</taxon>
        <taxon>Metazoa</taxon>
        <taxon>Ecdysozoa</taxon>
        <taxon>Nematoda</taxon>
        <taxon>Chromadorea</taxon>
        <taxon>Rhabditida</taxon>
        <taxon>Rhabditina</taxon>
        <taxon>Rhabditomorpha</taxon>
        <taxon>Strongyloidea</taxon>
        <taxon>Heterorhabditidae</taxon>
        <taxon>Heterorhabditis</taxon>
    </lineage>
</organism>
<evidence type="ECO:0000313" key="2">
    <source>
        <dbReference type="Proteomes" id="UP000095283"/>
    </source>
</evidence>
<dbReference type="WBParaSite" id="Hba_06374">
    <property type="protein sequence ID" value="Hba_06374"/>
    <property type="gene ID" value="Hba_06374"/>
</dbReference>